<name>A0A6H5HIR0_9HEMI</name>
<dbReference type="InterPro" id="IPR002905">
    <property type="entry name" value="Trm1"/>
</dbReference>
<proteinExistence type="inferred from homology"/>
<keyword evidence="2 10" id="KW-0489">Methyltransferase</keyword>
<dbReference type="EMBL" id="CADCXU010032150">
    <property type="protein sequence ID" value="CAB0017982.1"/>
    <property type="molecule type" value="Genomic_DNA"/>
</dbReference>
<feature type="non-terminal residue" evidence="11">
    <location>
        <position position="301"/>
    </location>
</feature>
<dbReference type="GO" id="GO:0000049">
    <property type="term" value="F:tRNA binding"/>
    <property type="evidence" value="ECO:0007669"/>
    <property type="project" value="UniProtKB-UniRule"/>
</dbReference>
<keyword evidence="1 10" id="KW-0820">tRNA-binding</keyword>
<dbReference type="EC" id="2.1.1.216" evidence="7"/>
<evidence type="ECO:0000256" key="10">
    <source>
        <dbReference type="PROSITE-ProRule" id="PRU00958"/>
    </source>
</evidence>
<dbReference type="FunFam" id="3.30.56.70:FF:000001">
    <property type="entry name" value="tRNA (guanine(26)-N(2))-dimethyltransferase"/>
    <property type="match status" value="1"/>
</dbReference>
<gene>
    <name evidence="11" type="ORF">NTEN_LOCUS21891</name>
</gene>
<evidence type="ECO:0000256" key="1">
    <source>
        <dbReference type="ARBA" id="ARBA00022555"/>
    </source>
</evidence>
<comment type="similarity">
    <text evidence="10">Belongs to the class I-like SAM-binding methyltransferase superfamily. Trm1 family.</text>
</comment>
<evidence type="ECO:0000256" key="5">
    <source>
        <dbReference type="ARBA" id="ARBA00022694"/>
    </source>
</evidence>
<dbReference type="Proteomes" id="UP000479000">
    <property type="component" value="Unassembled WGS sequence"/>
</dbReference>
<dbReference type="PANTHER" id="PTHR10631:SF3">
    <property type="entry name" value="TRNA (GUANINE(26)-N(2))-DIMETHYLTRANSFERASE"/>
    <property type="match status" value="1"/>
</dbReference>
<keyword evidence="3 10" id="KW-0808">Transferase</keyword>
<dbReference type="InterPro" id="IPR042296">
    <property type="entry name" value="tRNA_met_Trm1_C"/>
</dbReference>
<accession>A0A6H5HIR0</accession>
<comment type="catalytic activity">
    <reaction evidence="8">
        <text>guanosine(26) in tRNA + 2 S-adenosyl-L-methionine = N(2)-dimethylguanosine(26) in tRNA + 2 S-adenosyl-L-homocysteine + 2 H(+)</text>
        <dbReference type="Rhea" id="RHEA:43140"/>
        <dbReference type="Rhea" id="RHEA-COMP:10359"/>
        <dbReference type="Rhea" id="RHEA-COMP:10360"/>
        <dbReference type="ChEBI" id="CHEBI:15378"/>
        <dbReference type="ChEBI" id="CHEBI:57856"/>
        <dbReference type="ChEBI" id="CHEBI:59789"/>
        <dbReference type="ChEBI" id="CHEBI:74269"/>
        <dbReference type="ChEBI" id="CHEBI:74513"/>
        <dbReference type="EC" id="2.1.1.216"/>
    </reaction>
</comment>
<keyword evidence="12" id="KW-1185">Reference proteome</keyword>
<dbReference type="GO" id="GO:0005634">
    <property type="term" value="C:nucleus"/>
    <property type="evidence" value="ECO:0007669"/>
    <property type="project" value="TreeGrafter"/>
</dbReference>
<evidence type="ECO:0000256" key="2">
    <source>
        <dbReference type="ARBA" id="ARBA00022603"/>
    </source>
</evidence>
<keyword evidence="4 10" id="KW-0949">S-adenosyl-L-methionine</keyword>
<dbReference type="SUPFAM" id="SSF53335">
    <property type="entry name" value="S-adenosyl-L-methionine-dependent methyltransferases"/>
    <property type="match status" value="1"/>
</dbReference>
<evidence type="ECO:0000256" key="7">
    <source>
        <dbReference type="ARBA" id="ARBA00039099"/>
    </source>
</evidence>
<reference evidence="11 12" key="1">
    <citation type="submission" date="2020-02" db="EMBL/GenBank/DDBJ databases">
        <authorList>
            <person name="Ferguson B K."/>
        </authorList>
    </citation>
    <scope>NUCLEOTIDE SEQUENCE [LARGE SCALE GENOMIC DNA]</scope>
</reference>
<dbReference type="PROSITE" id="PS51626">
    <property type="entry name" value="SAM_MT_TRM1"/>
    <property type="match status" value="1"/>
</dbReference>
<evidence type="ECO:0000256" key="8">
    <source>
        <dbReference type="ARBA" id="ARBA00051897"/>
    </source>
</evidence>
<evidence type="ECO:0000256" key="6">
    <source>
        <dbReference type="ARBA" id="ARBA00022884"/>
    </source>
</evidence>
<organism evidence="11 12">
    <name type="scientific">Nesidiocoris tenuis</name>
    <dbReference type="NCBI Taxonomy" id="355587"/>
    <lineage>
        <taxon>Eukaryota</taxon>
        <taxon>Metazoa</taxon>
        <taxon>Ecdysozoa</taxon>
        <taxon>Arthropoda</taxon>
        <taxon>Hexapoda</taxon>
        <taxon>Insecta</taxon>
        <taxon>Pterygota</taxon>
        <taxon>Neoptera</taxon>
        <taxon>Paraneoptera</taxon>
        <taxon>Hemiptera</taxon>
        <taxon>Heteroptera</taxon>
        <taxon>Panheteroptera</taxon>
        <taxon>Cimicomorpha</taxon>
        <taxon>Miridae</taxon>
        <taxon>Dicyphina</taxon>
        <taxon>Nesidiocoris</taxon>
    </lineage>
</organism>
<evidence type="ECO:0000256" key="9">
    <source>
        <dbReference type="ARBA" id="ARBA00074266"/>
    </source>
</evidence>
<sequence length="301" mass="33972">MANAPAEEDFDGMERENSMIRPTDENCDFQTVKEGRAEVIFNSGQSVFYNPVQEFNRDLSMAMYMSKHQQKSFDVVDLDPYGCPSRFLDATVQVGGPVWSGPLHDVPFVEKLLSHVEKNFDKFGTAKRMIGMLSLIKDELTTPFYYTVDAVCSLVHCEAIPLIKFRSALANAGFKVSETHVAKNSVKTNAPVQVIWDMIRTWVLQGHPVSQKRLDDCPTVRRILETPCTTKINFEFNPEAVSEANSEKLVRFQVNPAPNWGPGMRNKNKIASGQLVGASFRKMKTTRVKFLSLGRTKIIRE</sequence>
<dbReference type="GO" id="GO:0002940">
    <property type="term" value="P:tRNA N2-guanine methylation"/>
    <property type="evidence" value="ECO:0007669"/>
    <property type="project" value="TreeGrafter"/>
</dbReference>
<dbReference type="GO" id="GO:0160104">
    <property type="term" value="F:tRNA (guanine(26)-N2)-dimethyltransferase activity"/>
    <property type="evidence" value="ECO:0007669"/>
    <property type="project" value="UniProtKB-EC"/>
</dbReference>
<dbReference type="Gene3D" id="3.30.56.70">
    <property type="entry name" value="N2,N2-dimethylguanosine tRNA methyltransferase, C-terminal domain"/>
    <property type="match status" value="1"/>
</dbReference>
<dbReference type="OrthoDB" id="6349953at2759"/>
<protein>
    <recommendedName>
        <fullName evidence="9">tRNA (guanine(26)-N(2))-dimethyltransferase</fullName>
        <ecNumber evidence="7">2.1.1.216</ecNumber>
    </recommendedName>
</protein>
<dbReference type="InterPro" id="IPR029063">
    <property type="entry name" value="SAM-dependent_MTases_sf"/>
</dbReference>
<evidence type="ECO:0000256" key="4">
    <source>
        <dbReference type="ARBA" id="ARBA00022691"/>
    </source>
</evidence>
<dbReference type="Pfam" id="PF02005">
    <property type="entry name" value="TRM"/>
    <property type="match status" value="1"/>
</dbReference>
<dbReference type="AlphaFoldDB" id="A0A6H5HIR0"/>
<evidence type="ECO:0000313" key="11">
    <source>
        <dbReference type="EMBL" id="CAB0017982.1"/>
    </source>
</evidence>
<evidence type="ECO:0000256" key="3">
    <source>
        <dbReference type="ARBA" id="ARBA00022679"/>
    </source>
</evidence>
<keyword evidence="5 10" id="KW-0819">tRNA processing</keyword>
<keyword evidence="6 10" id="KW-0694">RNA-binding</keyword>
<evidence type="ECO:0000313" key="12">
    <source>
        <dbReference type="Proteomes" id="UP000479000"/>
    </source>
</evidence>
<dbReference type="PANTHER" id="PTHR10631">
    <property type="entry name" value="N 2 ,N 2 -DIMETHYLGUANOSINE TRNA METHYLTRANSFERASE"/>
    <property type="match status" value="1"/>
</dbReference>
<dbReference type="Gene3D" id="3.40.50.150">
    <property type="entry name" value="Vaccinia Virus protein VP39"/>
    <property type="match status" value="3"/>
</dbReference>